<dbReference type="RefSeq" id="WP_166693457.1">
    <property type="nucleotide sequence ID" value="NZ_WAEL01000008.1"/>
</dbReference>
<dbReference type="SUPFAM" id="SSF51011">
    <property type="entry name" value="Glycosyl hydrolase domain"/>
    <property type="match status" value="1"/>
</dbReference>
<dbReference type="PANTHER" id="PTHR47786">
    <property type="entry name" value="ALPHA-1,4-GLUCAN:MALTOSE-1-PHOSPHATE MALTOSYLTRANSFERASE"/>
    <property type="match status" value="1"/>
</dbReference>
<feature type="signal peptide" evidence="1">
    <location>
        <begin position="1"/>
        <end position="23"/>
    </location>
</feature>
<dbReference type="InterPro" id="IPR006048">
    <property type="entry name" value="A-amylase/branching_C"/>
</dbReference>
<dbReference type="Pfam" id="PF02806">
    <property type="entry name" value="Alpha-amylase_C"/>
    <property type="match status" value="1"/>
</dbReference>
<comment type="caution">
    <text evidence="3">The sequence shown here is derived from an EMBL/GenBank/DDBJ whole genome shotgun (WGS) entry which is preliminary data.</text>
</comment>
<dbReference type="EMBL" id="WAEL01000008">
    <property type="protein sequence ID" value="NID12726.1"/>
    <property type="molecule type" value="Genomic_DNA"/>
</dbReference>
<gene>
    <name evidence="3" type="ORF">F7231_21325</name>
</gene>
<organism evidence="3 4">
    <name type="scientific">Fibrivirga algicola</name>
    <dbReference type="NCBI Taxonomy" id="2950420"/>
    <lineage>
        <taxon>Bacteria</taxon>
        <taxon>Pseudomonadati</taxon>
        <taxon>Bacteroidota</taxon>
        <taxon>Cytophagia</taxon>
        <taxon>Cytophagales</taxon>
        <taxon>Spirosomataceae</taxon>
        <taxon>Fibrivirga</taxon>
    </lineage>
</organism>
<dbReference type="InterPro" id="IPR006047">
    <property type="entry name" value="GH13_cat_dom"/>
</dbReference>
<proteinExistence type="predicted"/>
<dbReference type="PROSITE" id="PS51257">
    <property type="entry name" value="PROKAR_LIPOPROTEIN"/>
    <property type="match status" value="1"/>
</dbReference>
<dbReference type="CDD" id="cd11313">
    <property type="entry name" value="AmyAc_arch_bac_AmyA"/>
    <property type="match status" value="1"/>
</dbReference>
<keyword evidence="4" id="KW-1185">Reference proteome</keyword>
<protein>
    <submittedName>
        <fullName evidence="3">Alpha-amylase</fullName>
    </submittedName>
</protein>
<dbReference type="InterPro" id="IPR017853">
    <property type="entry name" value="GH"/>
</dbReference>
<keyword evidence="1" id="KW-0732">Signal</keyword>
<sequence length="472" mass="52955">MMTASRLIIACLLLLGTVTGCGKAEKKTDQTTGSADTLAYKPDSYVELKHPDWSKNATIYEVNLRQYTPEGTFNAFATHLPRLKAMGVDIIWLMPIHPIGLKNRKGTLGNPYAVKDYYGINPELGTIADFKALVATIHRMGMHVILDWVTNQSARDNSLVNDHPDWYTQTPAGTLQPTPGYDRTDIAYFDYSKPGIREYMAKALTHWVRETDIDGYRCEVPESIPVDFWENTRKELDMIKPVFMLAERESRNLHKRAFDMTYSSSLYDQMHKAATETKGVDGLVTYMANEASTFPRNGYRMLFTDNQDKNTWIGAPYSQFGKALDACVVLTATANGMPLVYSGQEAGNPKQLEVFEKDVIDWKKHPNADLFKKLFALKHANHALWNGAEGGELVPIVNDKPDQIIAFSREKAGDRVVVIVNMSDKKTIVALQTQKQAGTYQNVFKPTKNVLTGKDRFAMAPWGYTVMAATGL</sequence>
<evidence type="ECO:0000313" key="3">
    <source>
        <dbReference type="EMBL" id="NID12726.1"/>
    </source>
</evidence>
<dbReference type="Pfam" id="PF00128">
    <property type="entry name" value="Alpha-amylase"/>
    <property type="match status" value="2"/>
</dbReference>
<dbReference type="Proteomes" id="UP000606008">
    <property type="component" value="Unassembled WGS sequence"/>
</dbReference>
<feature type="chain" id="PRO_5046325031" evidence="1">
    <location>
        <begin position="24"/>
        <end position="472"/>
    </location>
</feature>
<name>A0ABX0QN66_9BACT</name>
<evidence type="ECO:0000256" key="1">
    <source>
        <dbReference type="SAM" id="SignalP"/>
    </source>
</evidence>
<feature type="domain" description="Glycosyl hydrolase family 13 catalytic" evidence="2">
    <location>
        <begin position="43"/>
        <end position="378"/>
    </location>
</feature>
<evidence type="ECO:0000313" key="4">
    <source>
        <dbReference type="Proteomes" id="UP000606008"/>
    </source>
</evidence>
<dbReference type="SMART" id="SM00642">
    <property type="entry name" value="Aamy"/>
    <property type="match status" value="1"/>
</dbReference>
<dbReference type="Gene3D" id="3.20.20.80">
    <property type="entry name" value="Glycosidases"/>
    <property type="match status" value="1"/>
</dbReference>
<dbReference type="SUPFAM" id="SSF51445">
    <property type="entry name" value="(Trans)glycosidases"/>
    <property type="match status" value="1"/>
</dbReference>
<dbReference type="PANTHER" id="PTHR47786:SF2">
    <property type="entry name" value="GLYCOSYL HYDROLASE FAMILY 13 CATALYTIC DOMAIN-CONTAINING PROTEIN"/>
    <property type="match status" value="1"/>
</dbReference>
<reference evidence="4" key="1">
    <citation type="submission" date="2019-09" db="EMBL/GenBank/DDBJ databases">
        <authorList>
            <person name="Jung D.-H."/>
        </authorList>
    </citation>
    <scope>NUCLEOTIDE SEQUENCE [LARGE SCALE GENOMIC DNA]</scope>
    <source>
        <strain evidence="4">JA-25</strain>
    </source>
</reference>
<dbReference type="Gene3D" id="2.60.40.1180">
    <property type="entry name" value="Golgi alpha-mannosidase II"/>
    <property type="match status" value="1"/>
</dbReference>
<evidence type="ECO:0000259" key="2">
    <source>
        <dbReference type="SMART" id="SM00642"/>
    </source>
</evidence>
<accession>A0ABX0QN66</accession>
<dbReference type="InterPro" id="IPR013780">
    <property type="entry name" value="Glyco_hydro_b"/>
</dbReference>
<reference evidence="4" key="2">
    <citation type="submission" date="2023-07" db="EMBL/GenBank/DDBJ databases">
        <authorList>
            <person name="Jung D.-H."/>
        </authorList>
    </citation>
    <scope>NUCLEOTIDE SEQUENCE [LARGE SCALE GENOMIC DNA]</scope>
    <source>
        <strain evidence="4">JA-25</strain>
    </source>
</reference>